<evidence type="ECO:0000313" key="2">
    <source>
        <dbReference type="Proteomes" id="UP000188268"/>
    </source>
</evidence>
<protein>
    <submittedName>
        <fullName evidence="1">Uncharacterized protein</fullName>
    </submittedName>
</protein>
<proteinExistence type="predicted"/>
<keyword evidence="2" id="KW-1185">Reference proteome</keyword>
<reference evidence="1 2" key="1">
    <citation type="submission" date="2013-09" db="EMBL/GenBank/DDBJ databases">
        <title>Corchorus capsularis genome sequencing.</title>
        <authorList>
            <person name="Alam M."/>
            <person name="Haque M.S."/>
            <person name="Islam M.S."/>
            <person name="Emdad E.M."/>
            <person name="Islam M.M."/>
            <person name="Ahmed B."/>
            <person name="Halim A."/>
            <person name="Hossen Q.M.M."/>
            <person name="Hossain M.Z."/>
            <person name="Ahmed R."/>
            <person name="Khan M.M."/>
            <person name="Islam R."/>
            <person name="Rashid M.M."/>
            <person name="Khan S.A."/>
            <person name="Rahman M.S."/>
            <person name="Alam M."/>
        </authorList>
    </citation>
    <scope>NUCLEOTIDE SEQUENCE [LARGE SCALE GENOMIC DNA]</scope>
    <source>
        <strain evidence="2">cv. CVL-1</strain>
        <tissue evidence="1">Whole seedling</tissue>
    </source>
</reference>
<comment type="caution">
    <text evidence="1">The sequence shown here is derived from an EMBL/GenBank/DDBJ whole genome shotgun (WGS) entry which is preliminary data.</text>
</comment>
<feature type="non-terminal residue" evidence="1">
    <location>
        <position position="27"/>
    </location>
</feature>
<dbReference type="EMBL" id="AWWV01012707">
    <property type="protein sequence ID" value="OMO64841.1"/>
    <property type="molecule type" value="Genomic_DNA"/>
</dbReference>
<gene>
    <name evidence="1" type="ORF">CCACVL1_21608</name>
</gene>
<dbReference type="AlphaFoldDB" id="A0A1R3H3H7"/>
<evidence type="ECO:0000313" key="1">
    <source>
        <dbReference type="EMBL" id="OMO64841.1"/>
    </source>
</evidence>
<organism evidence="1 2">
    <name type="scientific">Corchorus capsularis</name>
    <name type="common">Jute</name>
    <dbReference type="NCBI Taxonomy" id="210143"/>
    <lineage>
        <taxon>Eukaryota</taxon>
        <taxon>Viridiplantae</taxon>
        <taxon>Streptophyta</taxon>
        <taxon>Embryophyta</taxon>
        <taxon>Tracheophyta</taxon>
        <taxon>Spermatophyta</taxon>
        <taxon>Magnoliopsida</taxon>
        <taxon>eudicotyledons</taxon>
        <taxon>Gunneridae</taxon>
        <taxon>Pentapetalae</taxon>
        <taxon>rosids</taxon>
        <taxon>malvids</taxon>
        <taxon>Malvales</taxon>
        <taxon>Malvaceae</taxon>
        <taxon>Grewioideae</taxon>
        <taxon>Apeibeae</taxon>
        <taxon>Corchorus</taxon>
    </lineage>
</organism>
<dbReference type="Gramene" id="OMO64841">
    <property type="protein sequence ID" value="OMO64841"/>
    <property type="gene ID" value="CCACVL1_21608"/>
</dbReference>
<accession>A0A1R3H3H7</accession>
<sequence length="27" mass="3195">MDVHVWKGCRAGMVLRLPPLRSFYAYQ</sequence>
<dbReference type="Proteomes" id="UP000188268">
    <property type="component" value="Unassembled WGS sequence"/>
</dbReference>
<name>A0A1R3H3H7_COCAP</name>